<feature type="coiled-coil region" evidence="10">
    <location>
        <begin position="502"/>
        <end position="529"/>
    </location>
</feature>
<dbReference type="InterPro" id="IPR019805">
    <property type="entry name" value="Heat_shock_protein_90_CS"/>
</dbReference>
<feature type="binding site" evidence="9">
    <location>
        <position position="350"/>
    </location>
    <ligand>
        <name>ATP</name>
        <dbReference type="ChEBI" id="CHEBI:30616"/>
    </ligand>
</feature>
<organism evidence="12 13">
    <name type="scientific">Eubacterium aggregans</name>
    <dbReference type="NCBI Taxonomy" id="81409"/>
    <lineage>
        <taxon>Bacteria</taxon>
        <taxon>Bacillati</taxon>
        <taxon>Bacillota</taxon>
        <taxon>Clostridia</taxon>
        <taxon>Eubacteriales</taxon>
        <taxon>Eubacteriaceae</taxon>
        <taxon>Eubacterium</taxon>
    </lineage>
</organism>
<feature type="binding site" evidence="9">
    <location>
        <position position="167"/>
    </location>
    <ligand>
        <name>ATP</name>
        <dbReference type="ChEBI" id="CHEBI:30616"/>
    </ligand>
</feature>
<proteinExistence type="inferred from homology"/>
<dbReference type="SUPFAM" id="SSF110942">
    <property type="entry name" value="HSP90 C-terminal domain"/>
    <property type="match status" value="1"/>
</dbReference>
<keyword evidence="10" id="KW-0175">Coiled coil</keyword>
<comment type="similarity">
    <text evidence="2 8">Belongs to the heat shock protein 90 family.</text>
</comment>
<feature type="binding site" evidence="9">
    <location>
        <position position="87"/>
    </location>
    <ligand>
        <name>ATP</name>
        <dbReference type="ChEBI" id="CHEBI:30616"/>
    </ligand>
</feature>
<reference evidence="12 13" key="1">
    <citation type="submission" date="2016-10" db="EMBL/GenBank/DDBJ databases">
        <authorList>
            <person name="de Groot N.N."/>
        </authorList>
    </citation>
    <scope>NUCLEOTIDE SEQUENCE [LARGE SCALE GENOMIC DNA]</scope>
    <source>
        <strain evidence="12 13">SR12</strain>
    </source>
</reference>
<dbReference type="Gene3D" id="1.20.120.790">
    <property type="entry name" value="Heat shock protein 90, C-terminal domain"/>
    <property type="match status" value="1"/>
</dbReference>
<dbReference type="FunFam" id="3.30.565.10:FF:000009">
    <property type="entry name" value="Molecular chaperone HtpG"/>
    <property type="match status" value="1"/>
</dbReference>
<feature type="region of interest" description="A; substrate-binding" evidence="8">
    <location>
        <begin position="1"/>
        <end position="350"/>
    </location>
</feature>
<dbReference type="HAMAP" id="MF_00505">
    <property type="entry name" value="HSP90"/>
    <property type="match status" value="1"/>
</dbReference>
<feature type="binding site" evidence="9">
    <location>
        <position position="31"/>
    </location>
    <ligand>
        <name>ATP</name>
        <dbReference type="ChEBI" id="CHEBI:30616"/>
    </ligand>
</feature>
<dbReference type="PANTHER" id="PTHR11528">
    <property type="entry name" value="HEAT SHOCK PROTEIN 90 FAMILY MEMBER"/>
    <property type="match status" value="1"/>
</dbReference>
<dbReference type="InterPro" id="IPR020568">
    <property type="entry name" value="Ribosomal_Su5_D2-typ_SF"/>
</dbReference>
<keyword evidence="7 8" id="KW-0143">Chaperone</keyword>
<dbReference type="NCBIfam" id="NF003555">
    <property type="entry name" value="PRK05218.1"/>
    <property type="match status" value="1"/>
</dbReference>
<dbReference type="AlphaFoldDB" id="A0A1H4DXJ2"/>
<accession>A0A1H4DXJ2</accession>
<evidence type="ECO:0000256" key="3">
    <source>
        <dbReference type="ARBA" id="ARBA00022490"/>
    </source>
</evidence>
<evidence type="ECO:0000256" key="8">
    <source>
        <dbReference type="HAMAP-Rule" id="MF_00505"/>
    </source>
</evidence>
<dbReference type="Pfam" id="PF13589">
    <property type="entry name" value="HATPase_c_3"/>
    <property type="match status" value="1"/>
</dbReference>
<name>A0A1H4DXJ2_9FIRM</name>
<evidence type="ECO:0000256" key="4">
    <source>
        <dbReference type="ARBA" id="ARBA00022741"/>
    </source>
</evidence>
<evidence type="ECO:0000256" key="5">
    <source>
        <dbReference type="ARBA" id="ARBA00022840"/>
    </source>
</evidence>
<dbReference type="Pfam" id="PF00183">
    <property type="entry name" value="HSP90"/>
    <property type="match status" value="1"/>
</dbReference>
<evidence type="ECO:0000256" key="1">
    <source>
        <dbReference type="ARBA" id="ARBA00004496"/>
    </source>
</evidence>
<dbReference type="InterPro" id="IPR037196">
    <property type="entry name" value="HSP90_C"/>
</dbReference>
<dbReference type="InterPro" id="IPR020575">
    <property type="entry name" value="Hsp90_N"/>
</dbReference>
<dbReference type="OrthoDB" id="9802640at2"/>
<dbReference type="GO" id="GO:0016887">
    <property type="term" value="F:ATP hydrolysis activity"/>
    <property type="evidence" value="ECO:0007669"/>
    <property type="project" value="InterPro"/>
</dbReference>
<gene>
    <name evidence="8" type="primary">htpG</name>
    <name evidence="12" type="ORF">SAMN04515656_1291</name>
</gene>
<dbReference type="GO" id="GO:0051082">
    <property type="term" value="F:unfolded protein binding"/>
    <property type="evidence" value="ECO:0007669"/>
    <property type="project" value="UniProtKB-UniRule"/>
</dbReference>
<evidence type="ECO:0000259" key="11">
    <source>
        <dbReference type="SMART" id="SM00387"/>
    </source>
</evidence>
<feature type="domain" description="Histidine kinase/HSP90-like ATPase" evidence="11">
    <location>
        <begin position="24"/>
        <end position="177"/>
    </location>
</feature>
<keyword evidence="6 8" id="KW-0346">Stress response</keyword>
<dbReference type="PROSITE" id="PS00298">
    <property type="entry name" value="HSP90"/>
    <property type="match status" value="1"/>
</dbReference>
<protein>
    <recommendedName>
        <fullName evidence="8">Chaperone protein HtpG</fullName>
    </recommendedName>
    <alternativeName>
        <fullName evidence="8">Heat shock protein HtpG</fullName>
    </alternativeName>
    <alternativeName>
        <fullName evidence="8">High temperature protein G</fullName>
    </alternativeName>
</protein>
<comment type="subcellular location">
    <subcellularLocation>
        <location evidence="1 8">Cytoplasm</location>
    </subcellularLocation>
</comment>
<evidence type="ECO:0000313" key="13">
    <source>
        <dbReference type="Proteomes" id="UP000199394"/>
    </source>
</evidence>
<dbReference type="SMART" id="SM00387">
    <property type="entry name" value="HATPase_c"/>
    <property type="match status" value="1"/>
</dbReference>
<feature type="binding site" evidence="9">
    <location>
        <position position="74"/>
    </location>
    <ligand>
        <name>ATP</name>
        <dbReference type="ChEBI" id="CHEBI:30616"/>
    </ligand>
</feature>
<dbReference type="RefSeq" id="WP_090309319.1">
    <property type="nucleotide sequence ID" value="NZ_FNRK01000029.1"/>
</dbReference>
<evidence type="ECO:0000256" key="2">
    <source>
        <dbReference type="ARBA" id="ARBA00008239"/>
    </source>
</evidence>
<dbReference type="SUPFAM" id="SSF55874">
    <property type="entry name" value="ATPase domain of HSP90 chaperone/DNA topoisomerase II/histidine kinase"/>
    <property type="match status" value="1"/>
</dbReference>
<dbReference type="GO" id="GO:0005737">
    <property type="term" value="C:cytoplasm"/>
    <property type="evidence" value="ECO:0007669"/>
    <property type="project" value="UniProtKB-SubCell"/>
</dbReference>
<evidence type="ECO:0000256" key="9">
    <source>
        <dbReference type="PIRSR" id="PIRSR002583-1"/>
    </source>
</evidence>
<dbReference type="SUPFAM" id="SSF54211">
    <property type="entry name" value="Ribosomal protein S5 domain 2-like"/>
    <property type="match status" value="1"/>
</dbReference>
<evidence type="ECO:0000256" key="7">
    <source>
        <dbReference type="ARBA" id="ARBA00023186"/>
    </source>
</evidence>
<dbReference type="PIRSF" id="PIRSF002583">
    <property type="entry name" value="Hsp90"/>
    <property type="match status" value="1"/>
</dbReference>
<evidence type="ECO:0000313" key="12">
    <source>
        <dbReference type="EMBL" id="SEA77228.1"/>
    </source>
</evidence>
<dbReference type="Gene3D" id="3.40.50.11260">
    <property type="match status" value="1"/>
</dbReference>
<dbReference type="EMBL" id="FNRK01000029">
    <property type="protein sequence ID" value="SEA77228.1"/>
    <property type="molecule type" value="Genomic_DNA"/>
</dbReference>
<feature type="binding site" evidence="9">
    <location>
        <begin position="94"/>
        <end position="95"/>
    </location>
    <ligand>
        <name>ATP</name>
        <dbReference type="ChEBI" id="CHEBI:30616"/>
    </ligand>
</feature>
<keyword evidence="13" id="KW-1185">Reference proteome</keyword>
<dbReference type="CDD" id="cd16927">
    <property type="entry name" value="HATPase_Hsp90-like"/>
    <property type="match status" value="1"/>
</dbReference>
<feature type="binding site" evidence="9">
    <location>
        <position position="35"/>
    </location>
    <ligand>
        <name>ATP</name>
        <dbReference type="ChEBI" id="CHEBI:30616"/>
    </ligand>
</feature>
<keyword evidence="5 8" id="KW-0067">ATP-binding</keyword>
<dbReference type="STRING" id="81409.SAMN04515656_1291"/>
<comment type="subunit">
    <text evidence="8">Homodimer.</text>
</comment>
<feature type="region of interest" description="C" evidence="8">
    <location>
        <begin position="563"/>
        <end position="643"/>
    </location>
</feature>
<comment type="caution">
    <text evidence="8">Lacks conserved residue(s) required for the propagation of feature annotation.</text>
</comment>
<dbReference type="Proteomes" id="UP000199394">
    <property type="component" value="Unassembled WGS sequence"/>
</dbReference>
<evidence type="ECO:0000256" key="6">
    <source>
        <dbReference type="ARBA" id="ARBA00023016"/>
    </source>
</evidence>
<keyword evidence="4 8" id="KW-0547">Nucleotide-binding</keyword>
<dbReference type="GO" id="GO:0140662">
    <property type="term" value="F:ATP-dependent protein folding chaperone"/>
    <property type="evidence" value="ECO:0007669"/>
    <property type="project" value="InterPro"/>
</dbReference>
<evidence type="ECO:0000256" key="10">
    <source>
        <dbReference type="SAM" id="Coils"/>
    </source>
</evidence>
<sequence>MAKKQFQAESKRLLDLMIHSIYTNKEIFLREIISNASDAIDKRYFKTGESGLSRSDYQIRVAADKDARTLTISDNGIGMTEEELENNLGVIAQSGSLDFKTENAEQDGTDVMDIIGQFGVGFYSAFMVSKKITVRTKADGSDQAYLWESEGADGYTITECDKDGVGTEITLELMDDTEDEKYSEYLDEWRLKELIKRYSDYIRYPIVMNVEKRSLIEATDEEKEKEDYEPQYDVYYEDETINSMVPIWKRSRSEVEDDEYNQFYKDKFYDYADPAKIISTNVEGLLSYNALLFIPSQVPYNFYAKDFKRGLQLYSSGVLIMDKCEDLLPDYFGFVRGLVDSQDLSLNISREMLQQDRQLKAIAQRLEKKIISELKEWMLKDREAYEAFFKNFGLRLKFGMYDNFGTNKDKLQDLVLFASSTEEKPTTFKEYVERMKEDQKYIYYATGESVDKIKKMPQIEMLMDKGYEVLLCTEEVDEFALKVLQSYDEKEFKSVADDDLGIELTEEEKKAAEEKNEESKDILTAVKEALGDKVAEVKLSTRLKSHPVCFATGEGLSLEMEKVLAEQAKAMGQTPDMMMKAQKVLEINGDHAVFAGLKKAAEAKDDARLKKYAELLYDQALLIEGMAIEDPVAFSNLICELMV</sequence>
<dbReference type="GO" id="GO:0005524">
    <property type="term" value="F:ATP binding"/>
    <property type="evidence" value="ECO:0007669"/>
    <property type="project" value="UniProtKB-UniRule"/>
</dbReference>
<feature type="binding site" evidence="9">
    <location>
        <begin position="117"/>
        <end position="122"/>
    </location>
    <ligand>
        <name>ATP</name>
        <dbReference type="ChEBI" id="CHEBI:30616"/>
    </ligand>
</feature>
<feature type="binding site" evidence="9">
    <location>
        <position position="79"/>
    </location>
    <ligand>
        <name>ATP</name>
        <dbReference type="ChEBI" id="CHEBI:30616"/>
    </ligand>
</feature>
<keyword evidence="3 8" id="KW-0963">Cytoplasm</keyword>
<comment type="function">
    <text evidence="8">Molecular chaperone. Has ATPase activity.</text>
</comment>
<dbReference type="InterPro" id="IPR036890">
    <property type="entry name" value="HATPase_C_sf"/>
</dbReference>
<dbReference type="InterPro" id="IPR003594">
    <property type="entry name" value="HATPase_dom"/>
</dbReference>
<dbReference type="Gene3D" id="3.30.230.80">
    <property type="match status" value="1"/>
</dbReference>
<dbReference type="InterPro" id="IPR001404">
    <property type="entry name" value="Hsp90_fam"/>
</dbReference>
<dbReference type="Gene3D" id="3.30.565.10">
    <property type="entry name" value="Histidine kinase-like ATPase, C-terminal domain"/>
    <property type="match status" value="1"/>
</dbReference>
<dbReference type="PRINTS" id="PR00775">
    <property type="entry name" value="HEATSHOCK90"/>
</dbReference>